<dbReference type="InterPro" id="IPR029069">
    <property type="entry name" value="HotDog_dom_sf"/>
</dbReference>
<dbReference type="CDD" id="cd00586">
    <property type="entry name" value="4HBT"/>
    <property type="match status" value="1"/>
</dbReference>
<evidence type="ECO:0000259" key="8">
    <source>
        <dbReference type="Pfam" id="PF01643"/>
    </source>
</evidence>
<dbReference type="EMBL" id="BMEY01000003">
    <property type="protein sequence ID" value="GGA66572.1"/>
    <property type="molecule type" value="Genomic_DNA"/>
</dbReference>
<comment type="caution">
    <text evidence="10">The sequence shown here is derived from an EMBL/GenBank/DDBJ whole genome shotgun (WGS) entry which is preliminary data.</text>
</comment>
<dbReference type="RefSeq" id="WP_188383407.1">
    <property type="nucleotide sequence ID" value="NZ_BMEY01000003.1"/>
</dbReference>
<evidence type="ECO:0000256" key="2">
    <source>
        <dbReference type="ARBA" id="ARBA00022516"/>
    </source>
</evidence>
<dbReference type="Proteomes" id="UP000613512">
    <property type="component" value="Unassembled WGS sequence"/>
</dbReference>
<keyword evidence="6" id="KW-0443">Lipid metabolism</keyword>
<reference evidence="10" key="2">
    <citation type="submission" date="2020-09" db="EMBL/GenBank/DDBJ databases">
        <authorList>
            <person name="Sun Q."/>
            <person name="Zhou Y."/>
        </authorList>
    </citation>
    <scope>NUCLEOTIDE SEQUENCE</scope>
    <source>
        <strain evidence="10">CGMCC 1.12408</strain>
    </source>
</reference>
<keyword evidence="11" id="KW-1185">Reference proteome</keyword>
<dbReference type="InterPro" id="IPR002864">
    <property type="entry name" value="Acyl-ACP_thioesterase_NHD"/>
</dbReference>
<protein>
    <submittedName>
        <fullName evidence="10">Acyl-ACP thioesterase</fullName>
    </submittedName>
</protein>
<reference evidence="10" key="1">
    <citation type="journal article" date="2014" name="Int. J. Syst. Evol. Microbiol.">
        <title>Complete genome sequence of Corynebacterium casei LMG S-19264T (=DSM 44701T), isolated from a smear-ripened cheese.</title>
        <authorList>
            <consortium name="US DOE Joint Genome Institute (JGI-PGF)"/>
            <person name="Walter F."/>
            <person name="Albersmeier A."/>
            <person name="Kalinowski J."/>
            <person name="Ruckert C."/>
        </authorList>
    </citation>
    <scope>NUCLEOTIDE SEQUENCE</scope>
    <source>
        <strain evidence="10">CGMCC 1.12408</strain>
    </source>
</reference>
<gene>
    <name evidence="10" type="ORF">GCM10008025_08030</name>
</gene>
<dbReference type="InterPro" id="IPR045023">
    <property type="entry name" value="FATA/B"/>
</dbReference>
<dbReference type="GO" id="GO:0016297">
    <property type="term" value="F:fatty acyl-[ACP] hydrolase activity"/>
    <property type="evidence" value="ECO:0007669"/>
    <property type="project" value="InterPro"/>
</dbReference>
<dbReference type="Gene3D" id="3.10.129.10">
    <property type="entry name" value="Hotdog Thioesterase"/>
    <property type="match status" value="1"/>
</dbReference>
<keyword evidence="3" id="KW-0378">Hydrolase</keyword>
<sequence length="256" mass="29723">MQPTTKYEKTYPIELSDVDFKKELKLSALFNYFQDIANLAAENLGVGINDLLEKYGVAFVLMRIRVDVIRTPQLGEELQIETWPLQPGKLEFERDFIVRDSSGNIIARAVSVWVIMDLKKRRLKRSDAINLTYPELIEEKAIDVELKKLKAAENIEIAYYKKIGYSDIDFNGHLNNSRYVDYIMDCFQLEEIKQYNTKSIEVNYLNEALPGDTLVLKKSIDSNLVFVEGYREADHKVVFRAKVNIERKIKRNRSGN</sequence>
<proteinExistence type="inferred from homology"/>
<evidence type="ECO:0000256" key="5">
    <source>
        <dbReference type="ARBA" id="ARBA00022946"/>
    </source>
</evidence>
<evidence type="ECO:0000313" key="11">
    <source>
        <dbReference type="Proteomes" id="UP000613512"/>
    </source>
</evidence>
<dbReference type="SUPFAM" id="SSF54637">
    <property type="entry name" value="Thioesterase/thiol ester dehydrase-isomerase"/>
    <property type="match status" value="2"/>
</dbReference>
<evidence type="ECO:0000256" key="6">
    <source>
        <dbReference type="ARBA" id="ARBA00023098"/>
    </source>
</evidence>
<keyword evidence="5" id="KW-0809">Transit peptide</keyword>
<dbReference type="GO" id="GO:0000036">
    <property type="term" value="F:acyl carrier activity"/>
    <property type="evidence" value="ECO:0007669"/>
    <property type="project" value="TreeGrafter"/>
</dbReference>
<evidence type="ECO:0000256" key="4">
    <source>
        <dbReference type="ARBA" id="ARBA00022832"/>
    </source>
</evidence>
<keyword evidence="4" id="KW-0276">Fatty acid metabolism</keyword>
<accession>A0A916RTD6</accession>
<keyword evidence="7" id="KW-0275">Fatty acid biosynthesis</keyword>
<evidence type="ECO:0000256" key="3">
    <source>
        <dbReference type="ARBA" id="ARBA00022801"/>
    </source>
</evidence>
<organism evidence="10 11">
    <name type="scientific">Ornithinibacillus halotolerans</name>
    <dbReference type="NCBI Taxonomy" id="1274357"/>
    <lineage>
        <taxon>Bacteria</taxon>
        <taxon>Bacillati</taxon>
        <taxon>Bacillota</taxon>
        <taxon>Bacilli</taxon>
        <taxon>Bacillales</taxon>
        <taxon>Bacillaceae</taxon>
        <taxon>Ornithinibacillus</taxon>
    </lineage>
</organism>
<keyword evidence="2" id="KW-0444">Lipid biosynthesis</keyword>
<feature type="domain" description="Acyl-ACP thioesterase N-terminal hotdog" evidence="8">
    <location>
        <begin position="5"/>
        <end position="125"/>
    </location>
</feature>
<feature type="domain" description="Acyl-ACP thioesterase-like C-terminal" evidence="9">
    <location>
        <begin position="162"/>
        <end position="215"/>
    </location>
</feature>
<dbReference type="PANTHER" id="PTHR31727">
    <property type="entry name" value="OLEOYL-ACYL CARRIER PROTEIN THIOESTERASE 1, CHLOROPLASTIC"/>
    <property type="match status" value="1"/>
</dbReference>
<evidence type="ECO:0000259" key="9">
    <source>
        <dbReference type="Pfam" id="PF20791"/>
    </source>
</evidence>
<evidence type="ECO:0000256" key="1">
    <source>
        <dbReference type="ARBA" id="ARBA00006500"/>
    </source>
</evidence>
<evidence type="ECO:0000256" key="7">
    <source>
        <dbReference type="ARBA" id="ARBA00023160"/>
    </source>
</evidence>
<evidence type="ECO:0000313" key="10">
    <source>
        <dbReference type="EMBL" id="GGA66572.1"/>
    </source>
</evidence>
<dbReference type="InterPro" id="IPR049427">
    <property type="entry name" value="Acyl-ACP_TE_C"/>
</dbReference>
<dbReference type="PANTHER" id="PTHR31727:SF6">
    <property type="entry name" value="OLEOYL-ACYL CARRIER PROTEIN THIOESTERASE 1, CHLOROPLASTIC"/>
    <property type="match status" value="1"/>
</dbReference>
<dbReference type="Pfam" id="PF20791">
    <property type="entry name" value="Acyl-ACP_TE_C"/>
    <property type="match status" value="1"/>
</dbReference>
<dbReference type="Pfam" id="PF01643">
    <property type="entry name" value="Acyl-ACP_TE"/>
    <property type="match status" value="1"/>
</dbReference>
<name>A0A916RTD6_9BACI</name>
<dbReference type="AlphaFoldDB" id="A0A916RTD6"/>
<comment type="similarity">
    <text evidence="1">Belongs to the acyl-ACP thioesterase family.</text>
</comment>